<dbReference type="Gene3D" id="3.30.2010.10">
    <property type="entry name" value="Metalloproteases ('zincins'), catalytic domain"/>
    <property type="match status" value="1"/>
</dbReference>
<reference evidence="9 10" key="1">
    <citation type="submission" date="2019-12" db="EMBL/GenBank/DDBJ databases">
        <title>Novel species isolated from a subtropical stream in China.</title>
        <authorList>
            <person name="Lu H."/>
        </authorList>
    </citation>
    <scope>NUCLEOTIDE SEQUENCE [LARGE SCALE GENOMIC DNA]</scope>
    <source>
        <strain evidence="9 10">FT127W</strain>
    </source>
</reference>
<evidence type="ECO:0000313" key="10">
    <source>
        <dbReference type="Proteomes" id="UP000450676"/>
    </source>
</evidence>
<evidence type="ECO:0000256" key="2">
    <source>
        <dbReference type="ARBA" id="ARBA00022723"/>
    </source>
</evidence>
<accession>A0A7X4HGM7</accession>
<dbReference type="InterPro" id="IPR051156">
    <property type="entry name" value="Mito/Outer_Membr_Metalloprot"/>
</dbReference>
<feature type="signal peptide" evidence="7">
    <location>
        <begin position="1"/>
        <end position="19"/>
    </location>
</feature>
<comment type="caution">
    <text evidence="9">The sequence shown here is derived from an EMBL/GenBank/DDBJ whole genome shotgun (WGS) entry which is preliminary data.</text>
</comment>
<keyword evidence="2" id="KW-0479">Metal-binding</keyword>
<feature type="domain" description="Peptidase M48" evidence="8">
    <location>
        <begin position="54"/>
        <end position="231"/>
    </location>
</feature>
<gene>
    <name evidence="9" type="ORF">GTP77_26335</name>
</gene>
<evidence type="ECO:0000256" key="6">
    <source>
        <dbReference type="RuleBase" id="RU003983"/>
    </source>
</evidence>
<keyword evidence="5 6" id="KW-0482">Metalloprotease</keyword>
<dbReference type="InterPro" id="IPR001915">
    <property type="entry name" value="Peptidase_M48"/>
</dbReference>
<dbReference type="PANTHER" id="PTHR22726">
    <property type="entry name" value="METALLOENDOPEPTIDASE OMA1"/>
    <property type="match status" value="1"/>
</dbReference>
<keyword evidence="7" id="KW-0732">Signal</keyword>
<dbReference type="GO" id="GO:0051603">
    <property type="term" value="P:proteolysis involved in protein catabolic process"/>
    <property type="evidence" value="ECO:0007669"/>
    <property type="project" value="TreeGrafter"/>
</dbReference>
<dbReference type="Proteomes" id="UP000450676">
    <property type="component" value="Unassembled WGS sequence"/>
</dbReference>
<dbReference type="GO" id="GO:0046872">
    <property type="term" value="F:metal ion binding"/>
    <property type="evidence" value="ECO:0007669"/>
    <property type="project" value="UniProtKB-KW"/>
</dbReference>
<comment type="similarity">
    <text evidence="6">Belongs to the peptidase M48 family.</text>
</comment>
<dbReference type="GO" id="GO:0004222">
    <property type="term" value="F:metalloendopeptidase activity"/>
    <property type="evidence" value="ECO:0007669"/>
    <property type="project" value="InterPro"/>
</dbReference>
<keyword evidence="4 6" id="KW-0862">Zinc</keyword>
<dbReference type="AlphaFoldDB" id="A0A7X4HGM7"/>
<keyword evidence="1 6" id="KW-0645">Protease</keyword>
<evidence type="ECO:0000313" key="9">
    <source>
        <dbReference type="EMBL" id="MYN10844.1"/>
    </source>
</evidence>
<evidence type="ECO:0000256" key="1">
    <source>
        <dbReference type="ARBA" id="ARBA00022670"/>
    </source>
</evidence>
<evidence type="ECO:0000256" key="7">
    <source>
        <dbReference type="SAM" id="SignalP"/>
    </source>
</evidence>
<keyword evidence="3 6" id="KW-0378">Hydrolase</keyword>
<dbReference type="GO" id="GO:0016020">
    <property type="term" value="C:membrane"/>
    <property type="evidence" value="ECO:0007669"/>
    <property type="project" value="TreeGrafter"/>
</dbReference>
<proteinExistence type="inferred from homology"/>
<organism evidence="9 10">
    <name type="scientific">Pseudoduganella aquatica</name>
    <dbReference type="NCBI Taxonomy" id="2660641"/>
    <lineage>
        <taxon>Bacteria</taxon>
        <taxon>Pseudomonadati</taxon>
        <taxon>Pseudomonadota</taxon>
        <taxon>Betaproteobacteria</taxon>
        <taxon>Burkholderiales</taxon>
        <taxon>Oxalobacteraceae</taxon>
        <taxon>Telluria group</taxon>
        <taxon>Pseudoduganella</taxon>
    </lineage>
</organism>
<comment type="cofactor">
    <cofactor evidence="6">
        <name>Zn(2+)</name>
        <dbReference type="ChEBI" id="CHEBI:29105"/>
    </cofactor>
    <text evidence="6">Binds 1 zinc ion per subunit.</text>
</comment>
<dbReference type="EMBL" id="WWCU01000046">
    <property type="protein sequence ID" value="MYN10844.1"/>
    <property type="molecule type" value="Genomic_DNA"/>
</dbReference>
<name>A0A7X4HGM7_9BURK</name>
<evidence type="ECO:0000256" key="3">
    <source>
        <dbReference type="ARBA" id="ARBA00022801"/>
    </source>
</evidence>
<evidence type="ECO:0000256" key="4">
    <source>
        <dbReference type="ARBA" id="ARBA00022833"/>
    </source>
</evidence>
<evidence type="ECO:0000256" key="5">
    <source>
        <dbReference type="ARBA" id="ARBA00023049"/>
    </source>
</evidence>
<dbReference type="Pfam" id="PF01435">
    <property type="entry name" value="Peptidase_M48"/>
    <property type="match status" value="1"/>
</dbReference>
<sequence length="240" mass="26906">MHRFLFGLLLLLSAGAASALSHAEVMAGAERQYRGYLRELQAQHQLDSDPVFHERVQRIVKPLIAQAMHDYPESAGWQWEVHTTPEGDDNAYAMAGGKLLVSRAYVDKLLLGDAELAMLLAHEIAHAVLRHNLLEYEEAMRLEPAWRERPFAELEDAVDNDSALMRKLAPLGLKQEAEADREGLKLAWRVGWPGAALARYYLKLVRASHAPNFEQHVHPAPSQRWKAAQELAGILEAAGR</sequence>
<dbReference type="RefSeq" id="WP_161075124.1">
    <property type="nucleotide sequence ID" value="NZ_CP086370.1"/>
</dbReference>
<keyword evidence="10" id="KW-1185">Reference proteome</keyword>
<protein>
    <submittedName>
        <fullName evidence="9">M48 family metalloprotease</fullName>
    </submittedName>
</protein>
<feature type="chain" id="PRO_5031191054" evidence="7">
    <location>
        <begin position="20"/>
        <end position="240"/>
    </location>
</feature>
<dbReference type="PANTHER" id="PTHR22726:SF1">
    <property type="entry name" value="METALLOENDOPEPTIDASE OMA1, MITOCHONDRIAL"/>
    <property type="match status" value="1"/>
</dbReference>
<evidence type="ECO:0000259" key="8">
    <source>
        <dbReference type="Pfam" id="PF01435"/>
    </source>
</evidence>